<reference evidence="1" key="2">
    <citation type="journal article" date="2015" name="Data Brief">
        <title>Shoot transcriptome of the giant reed, Arundo donax.</title>
        <authorList>
            <person name="Barrero R.A."/>
            <person name="Guerrero F.D."/>
            <person name="Moolhuijzen P."/>
            <person name="Goolsby J.A."/>
            <person name="Tidwell J."/>
            <person name="Bellgard S.E."/>
            <person name="Bellgard M.I."/>
        </authorList>
    </citation>
    <scope>NUCLEOTIDE SEQUENCE</scope>
    <source>
        <tissue evidence="1">Shoot tissue taken approximately 20 cm above the soil surface</tissue>
    </source>
</reference>
<protein>
    <submittedName>
        <fullName evidence="1">Uncharacterized protein</fullName>
    </submittedName>
</protein>
<reference evidence="1" key="1">
    <citation type="submission" date="2014-09" db="EMBL/GenBank/DDBJ databases">
        <authorList>
            <person name="Magalhaes I.L.F."/>
            <person name="Oliveira U."/>
            <person name="Santos F.R."/>
            <person name="Vidigal T.H.D.A."/>
            <person name="Brescovit A.D."/>
            <person name="Santos A.J."/>
        </authorList>
    </citation>
    <scope>NUCLEOTIDE SEQUENCE</scope>
    <source>
        <tissue evidence="1">Shoot tissue taken approximately 20 cm above the soil surface</tissue>
    </source>
</reference>
<accession>A0A0A9GE24</accession>
<dbReference type="EMBL" id="GBRH01178973">
    <property type="protein sequence ID" value="JAE18923.1"/>
    <property type="molecule type" value="Transcribed_RNA"/>
</dbReference>
<evidence type="ECO:0000313" key="1">
    <source>
        <dbReference type="EMBL" id="JAE18923.1"/>
    </source>
</evidence>
<proteinExistence type="predicted"/>
<organism evidence="1">
    <name type="scientific">Arundo donax</name>
    <name type="common">Giant reed</name>
    <name type="synonym">Donax arundinaceus</name>
    <dbReference type="NCBI Taxonomy" id="35708"/>
    <lineage>
        <taxon>Eukaryota</taxon>
        <taxon>Viridiplantae</taxon>
        <taxon>Streptophyta</taxon>
        <taxon>Embryophyta</taxon>
        <taxon>Tracheophyta</taxon>
        <taxon>Spermatophyta</taxon>
        <taxon>Magnoliopsida</taxon>
        <taxon>Liliopsida</taxon>
        <taxon>Poales</taxon>
        <taxon>Poaceae</taxon>
        <taxon>PACMAD clade</taxon>
        <taxon>Arundinoideae</taxon>
        <taxon>Arundineae</taxon>
        <taxon>Arundo</taxon>
    </lineage>
</organism>
<name>A0A0A9GE24_ARUDO</name>
<dbReference type="AlphaFoldDB" id="A0A0A9GE24"/>
<sequence length="36" mass="4046">MNYMMEQALTSSSLNMLLTGSEPRWGSGRWPCLSPL</sequence>